<dbReference type="AlphaFoldDB" id="A0A1G7AG79"/>
<dbReference type="STRING" id="1391627.SAMN05216464_10455"/>
<dbReference type="Proteomes" id="UP000199072">
    <property type="component" value="Unassembled WGS sequence"/>
</dbReference>
<dbReference type="OrthoDB" id="9771112at2"/>
<feature type="repeat" description="TPR" evidence="1">
    <location>
        <begin position="130"/>
        <end position="163"/>
    </location>
</feature>
<dbReference type="PROSITE" id="PS50293">
    <property type="entry name" value="TPR_REGION"/>
    <property type="match status" value="1"/>
</dbReference>
<name>A0A1G7AG79_9SPHI</name>
<protein>
    <submittedName>
        <fullName evidence="3">Tetratricopeptide repeat-containing protein</fullName>
    </submittedName>
</protein>
<dbReference type="SUPFAM" id="SSF48452">
    <property type="entry name" value="TPR-like"/>
    <property type="match status" value="1"/>
</dbReference>
<evidence type="ECO:0000313" key="4">
    <source>
        <dbReference type="Proteomes" id="UP000199072"/>
    </source>
</evidence>
<dbReference type="Pfam" id="PF14559">
    <property type="entry name" value="TPR_19"/>
    <property type="match status" value="1"/>
</dbReference>
<accession>A0A1G7AG79</accession>
<dbReference type="Gene3D" id="1.25.40.10">
    <property type="entry name" value="Tetratricopeptide repeat domain"/>
    <property type="match status" value="1"/>
</dbReference>
<dbReference type="PROSITE" id="PS50005">
    <property type="entry name" value="TPR"/>
    <property type="match status" value="4"/>
</dbReference>
<dbReference type="SMART" id="SM00028">
    <property type="entry name" value="TPR"/>
    <property type="match status" value="4"/>
</dbReference>
<dbReference type="Pfam" id="PF13414">
    <property type="entry name" value="TPR_11"/>
    <property type="match status" value="1"/>
</dbReference>
<evidence type="ECO:0000256" key="1">
    <source>
        <dbReference type="PROSITE-ProRule" id="PRU00339"/>
    </source>
</evidence>
<feature type="signal peptide" evidence="2">
    <location>
        <begin position="1"/>
        <end position="20"/>
    </location>
</feature>
<evidence type="ECO:0000256" key="2">
    <source>
        <dbReference type="SAM" id="SignalP"/>
    </source>
</evidence>
<feature type="repeat" description="TPR" evidence="1">
    <location>
        <begin position="96"/>
        <end position="129"/>
    </location>
</feature>
<dbReference type="InterPro" id="IPR019734">
    <property type="entry name" value="TPR_rpt"/>
</dbReference>
<keyword evidence="2" id="KW-0732">Signal</keyword>
<proteinExistence type="predicted"/>
<organism evidence="3 4">
    <name type="scientific">Mucilaginibacter pineti</name>
    <dbReference type="NCBI Taxonomy" id="1391627"/>
    <lineage>
        <taxon>Bacteria</taxon>
        <taxon>Pseudomonadati</taxon>
        <taxon>Bacteroidota</taxon>
        <taxon>Sphingobacteriia</taxon>
        <taxon>Sphingobacteriales</taxon>
        <taxon>Sphingobacteriaceae</taxon>
        <taxon>Mucilaginibacter</taxon>
    </lineage>
</organism>
<feature type="repeat" description="TPR" evidence="1">
    <location>
        <begin position="28"/>
        <end position="61"/>
    </location>
</feature>
<dbReference type="PANTHER" id="PTHR12558:SF13">
    <property type="entry name" value="CELL DIVISION CYCLE PROTEIN 27 HOMOLOG"/>
    <property type="match status" value="1"/>
</dbReference>
<dbReference type="EMBL" id="FNAI01000004">
    <property type="protein sequence ID" value="SDE12896.1"/>
    <property type="molecule type" value="Genomic_DNA"/>
</dbReference>
<sequence length="340" mass="37609">MKTYHKYLLLILFSAFSVVAFGQGNNDAQALIKEGVALHDAGKYDDAIAKYNAAIKIDPENPSAHYELAFTLFTAGKGKEAIPILEKLIQINPKSGGAYDLLGSIYDDDKQPDKAIDYYKKGVKADPEYQRLYFNLGILYLRQGKNAEAEANAIDAIKLDPKHASSQRVYALATYNQQKLGASLLAWCSFLILEPQTQRSVEAYKFVQNILNHGIKKTGEKSVTLTLSQKDVDGPNLLLPTAILAATTDKTGLSKTDSLTLQLKSVFGISDNFGAKSADAFYKSFYSDYFKKLAATDNMEAFVRLISLTANKEENLQWFKDNGAKLSALDAWVTTTKREP</sequence>
<gene>
    <name evidence="3" type="ORF">SAMN05216464_10455</name>
</gene>
<dbReference type="RefSeq" id="WP_091148955.1">
    <property type="nucleotide sequence ID" value="NZ_FNAI01000004.1"/>
</dbReference>
<feature type="chain" id="PRO_5011540191" evidence="2">
    <location>
        <begin position="21"/>
        <end position="340"/>
    </location>
</feature>
<keyword evidence="1" id="KW-0802">TPR repeat</keyword>
<dbReference type="PANTHER" id="PTHR12558">
    <property type="entry name" value="CELL DIVISION CYCLE 16,23,27"/>
    <property type="match status" value="1"/>
</dbReference>
<feature type="repeat" description="TPR" evidence="1">
    <location>
        <begin position="62"/>
        <end position="95"/>
    </location>
</feature>
<dbReference type="InterPro" id="IPR011990">
    <property type="entry name" value="TPR-like_helical_dom_sf"/>
</dbReference>
<keyword evidence="4" id="KW-1185">Reference proteome</keyword>
<reference evidence="3 4" key="1">
    <citation type="submission" date="2016-10" db="EMBL/GenBank/DDBJ databases">
        <authorList>
            <person name="de Groot N.N."/>
        </authorList>
    </citation>
    <scope>NUCLEOTIDE SEQUENCE [LARGE SCALE GENOMIC DNA]</scope>
    <source>
        <strain evidence="3 4">47C3B</strain>
    </source>
</reference>
<evidence type="ECO:0000313" key="3">
    <source>
        <dbReference type="EMBL" id="SDE12896.1"/>
    </source>
</evidence>